<feature type="coiled-coil region" evidence="1">
    <location>
        <begin position="187"/>
        <end position="214"/>
    </location>
</feature>
<dbReference type="Proteomes" id="UP000284605">
    <property type="component" value="Unassembled WGS sequence"/>
</dbReference>
<reference evidence="3 4" key="1">
    <citation type="submission" date="2018-09" db="EMBL/GenBank/DDBJ databases">
        <authorList>
            <person name="Zhu H."/>
        </authorList>
    </citation>
    <scope>NUCLEOTIDE SEQUENCE [LARGE SCALE GENOMIC DNA]</scope>
    <source>
        <strain evidence="3 4">K1W22B-8</strain>
    </source>
</reference>
<dbReference type="PANTHER" id="PTHR32309:SF13">
    <property type="entry name" value="FERRIC ENTEROBACTIN TRANSPORT PROTEIN FEPE"/>
    <property type="match status" value="1"/>
</dbReference>
<protein>
    <recommendedName>
        <fullName evidence="5">Lipopolysaccharide biosynthesis protein</fullName>
    </recommendedName>
</protein>
<evidence type="ECO:0000313" key="4">
    <source>
        <dbReference type="Proteomes" id="UP000284605"/>
    </source>
</evidence>
<dbReference type="EMBL" id="QYUK01000008">
    <property type="protein sequence ID" value="RJF94489.1"/>
    <property type="molecule type" value="Genomic_DNA"/>
</dbReference>
<evidence type="ECO:0000256" key="2">
    <source>
        <dbReference type="SAM" id="Phobius"/>
    </source>
</evidence>
<evidence type="ECO:0000313" key="3">
    <source>
        <dbReference type="EMBL" id="RJF94489.1"/>
    </source>
</evidence>
<keyword evidence="1" id="KW-0175">Coiled coil</keyword>
<comment type="caution">
    <text evidence="3">The sequence shown here is derived from an EMBL/GenBank/DDBJ whole genome shotgun (WGS) entry which is preliminary data.</text>
</comment>
<dbReference type="AlphaFoldDB" id="A0A418WTK0"/>
<name>A0A418WTK0_9PROT</name>
<keyword evidence="2" id="KW-0472">Membrane</keyword>
<accession>A0A418WTK0</accession>
<feature type="transmembrane region" description="Helical" evidence="2">
    <location>
        <begin position="350"/>
        <end position="371"/>
    </location>
</feature>
<dbReference type="PANTHER" id="PTHR32309">
    <property type="entry name" value="TYROSINE-PROTEIN KINASE"/>
    <property type="match status" value="1"/>
</dbReference>
<dbReference type="InterPro" id="IPR050445">
    <property type="entry name" value="Bact_polysacc_biosynth/exp"/>
</dbReference>
<keyword evidence="4" id="KW-1185">Reference proteome</keyword>
<dbReference type="GO" id="GO:0004713">
    <property type="term" value="F:protein tyrosine kinase activity"/>
    <property type="evidence" value="ECO:0007669"/>
    <property type="project" value="TreeGrafter"/>
</dbReference>
<keyword evidence="2" id="KW-1133">Transmembrane helix</keyword>
<evidence type="ECO:0000256" key="1">
    <source>
        <dbReference type="SAM" id="Coils"/>
    </source>
</evidence>
<proteinExistence type="predicted"/>
<organism evidence="3 4">
    <name type="scientific">Oleomonas cavernae</name>
    <dbReference type="NCBI Taxonomy" id="2320859"/>
    <lineage>
        <taxon>Bacteria</taxon>
        <taxon>Pseudomonadati</taxon>
        <taxon>Pseudomonadota</taxon>
        <taxon>Alphaproteobacteria</taxon>
        <taxon>Acetobacterales</taxon>
        <taxon>Acetobacteraceae</taxon>
        <taxon>Oleomonas</taxon>
    </lineage>
</organism>
<feature type="transmembrane region" description="Helical" evidence="2">
    <location>
        <begin position="16"/>
        <end position="38"/>
    </location>
</feature>
<evidence type="ECO:0008006" key="5">
    <source>
        <dbReference type="Google" id="ProtNLM"/>
    </source>
</evidence>
<sequence>MAESREAIRRGKIRSAIFSLLVLVVPTLISAVYIYGYASDVYQVDTLFQVRTSYDAGGMGGGGKGALSFLKGGSVMGRAMDESFSVVRYIESRNAMDKLQGALDLRKAFTDESVDSYSRLDANADGEAFYGYYNDMVSIYFDEVSGMINLETRAFDADLAYKMATGLAKQGEDLINQFNTRSETDLTALARNELKDAEQRMRDAEVALTRFRNEHGSLDPSATSASVNSIISTLKGQAAAIEAEMRAITDISHGEVPRLAELRNKLAGLREQIKIEESRLTGGADSWAAQIEEYSILTLQAELAKQSYANAQTGLDSALVEARRQKLYVVDVVSPMQPKEARLPYRAQTVFFTFLSALVALVIGRLVWAGVRDHMV</sequence>
<dbReference type="GO" id="GO:0005886">
    <property type="term" value="C:plasma membrane"/>
    <property type="evidence" value="ECO:0007669"/>
    <property type="project" value="TreeGrafter"/>
</dbReference>
<gene>
    <name evidence="3" type="ORF">D3874_01235</name>
</gene>
<keyword evidence="2" id="KW-0812">Transmembrane</keyword>